<organism evidence="2 3">
    <name type="scientific">Brassica carinata</name>
    <name type="common">Ethiopian mustard</name>
    <name type="synonym">Abyssinian cabbage</name>
    <dbReference type="NCBI Taxonomy" id="52824"/>
    <lineage>
        <taxon>Eukaryota</taxon>
        <taxon>Viridiplantae</taxon>
        <taxon>Streptophyta</taxon>
        <taxon>Embryophyta</taxon>
        <taxon>Tracheophyta</taxon>
        <taxon>Spermatophyta</taxon>
        <taxon>Magnoliopsida</taxon>
        <taxon>eudicotyledons</taxon>
        <taxon>Gunneridae</taxon>
        <taxon>Pentapetalae</taxon>
        <taxon>rosids</taxon>
        <taxon>malvids</taxon>
        <taxon>Brassicales</taxon>
        <taxon>Brassicaceae</taxon>
        <taxon>Brassiceae</taxon>
        <taxon>Brassica</taxon>
    </lineage>
</organism>
<keyword evidence="3" id="KW-1185">Reference proteome</keyword>
<comment type="caution">
    <text evidence="2">The sequence shown here is derived from an EMBL/GenBank/DDBJ whole genome shotgun (WGS) entry which is preliminary data.</text>
</comment>
<proteinExistence type="predicted"/>
<gene>
    <name evidence="2" type="ORF">Bca52824_003013</name>
</gene>
<reference evidence="2 3" key="1">
    <citation type="submission" date="2020-02" db="EMBL/GenBank/DDBJ databases">
        <authorList>
            <person name="Ma Q."/>
            <person name="Huang Y."/>
            <person name="Song X."/>
            <person name="Pei D."/>
        </authorList>
    </citation>
    <scope>NUCLEOTIDE SEQUENCE [LARGE SCALE GENOMIC DNA]</scope>
    <source>
        <strain evidence="2">Sxm20200214</strain>
        <tissue evidence="2">Leaf</tissue>
    </source>
</reference>
<evidence type="ECO:0000313" key="2">
    <source>
        <dbReference type="EMBL" id="KAG2331833.1"/>
    </source>
</evidence>
<sequence length="101" mass="12025">MNEGIEEDDLHSFSDIDGDEIPQNNVPETQENEEIYRFNLNADTHPSNEYTQDLTRLPSLRCEEHTRQAQELMFEVLQLVIEEDNHVRLQYKTQLMDIKEF</sequence>
<accession>A0A8X7WIY4</accession>
<evidence type="ECO:0000313" key="3">
    <source>
        <dbReference type="Proteomes" id="UP000886595"/>
    </source>
</evidence>
<protein>
    <submittedName>
        <fullName evidence="2">Uncharacterized protein</fullName>
    </submittedName>
</protein>
<dbReference type="EMBL" id="JAAMPC010000001">
    <property type="protein sequence ID" value="KAG2331833.1"/>
    <property type="molecule type" value="Genomic_DNA"/>
</dbReference>
<dbReference type="Proteomes" id="UP000886595">
    <property type="component" value="Unassembled WGS sequence"/>
</dbReference>
<name>A0A8X7WIY4_BRACI</name>
<evidence type="ECO:0000256" key="1">
    <source>
        <dbReference type="SAM" id="MobiDB-lite"/>
    </source>
</evidence>
<feature type="region of interest" description="Disordered" evidence="1">
    <location>
        <begin position="1"/>
        <end position="30"/>
    </location>
</feature>
<dbReference type="AlphaFoldDB" id="A0A8X7WIY4"/>